<comment type="caution">
    <text evidence="1">The sequence shown here is derived from an EMBL/GenBank/DDBJ whole genome shotgun (WGS) entry which is preliminary data.</text>
</comment>
<dbReference type="AlphaFoldDB" id="X1A9A7"/>
<organism evidence="1">
    <name type="scientific">marine sediment metagenome</name>
    <dbReference type="NCBI Taxonomy" id="412755"/>
    <lineage>
        <taxon>unclassified sequences</taxon>
        <taxon>metagenomes</taxon>
        <taxon>ecological metagenomes</taxon>
    </lineage>
</organism>
<dbReference type="EMBL" id="BART01014962">
    <property type="protein sequence ID" value="GAG78935.1"/>
    <property type="molecule type" value="Genomic_DNA"/>
</dbReference>
<name>X1A9A7_9ZZZZ</name>
<proteinExistence type="predicted"/>
<evidence type="ECO:0000313" key="1">
    <source>
        <dbReference type="EMBL" id="GAG78935.1"/>
    </source>
</evidence>
<sequence>GIGKMLEPLIEDFFRELELCPEKYKNNIYYKEIVRLVPETGNINKINKT</sequence>
<feature type="non-terminal residue" evidence="1">
    <location>
        <position position="1"/>
    </location>
</feature>
<accession>X1A9A7</accession>
<reference evidence="1" key="1">
    <citation type="journal article" date="2014" name="Front. Microbiol.">
        <title>High frequency of phylogenetically diverse reductive dehalogenase-homologous genes in deep subseafloor sedimentary metagenomes.</title>
        <authorList>
            <person name="Kawai M."/>
            <person name="Futagami T."/>
            <person name="Toyoda A."/>
            <person name="Takaki Y."/>
            <person name="Nishi S."/>
            <person name="Hori S."/>
            <person name="Arai W."/>
            <person name="Tsubouchi T."/>
            <person name="Morono Y."/>
            <person name="Uchiyama I."/>
            <person name="Ito T."/>
            <person name="Fujiyama A."/>
            <person name="Inagaki F."/>
            <person name="Takami H."/>
        </authorList>
    </citation>
    <scope>NUCLEOTIDE SEQUENCE</scope>
    <source>
        <strain evidence="1">Expedition CK06-06</strain>
    </source>
</reference>
<protein>
    <submittedName>
        <fullName evidence="1">Uncharacterized protein</fullName>
    </submittedName>
</protein>
<gene>
    <name evidence="1" type="ORF">S01H4_29355</name>
</gene>